<feature type="binding site" evidence="10">
    <location>
        <position position="130"/>
    </location>
    <ligand>
        <name>Na(+)</name>
        <dbReference type="ChEBI" id="CHEBI:29101"/>
        <note>structural</note>
    </ligand>
</feature>
<comment type="similarity">
    <text evidence="7 10">Belongs to the fluoride channel Fluc/FEX (TC 1.A.43) family.</text>
</comment>
<accession>A0ABW4PYH5</accession>
<dbReference type="PANTHER" id="PTHR28259">
    <property type="entry name" value="FLUORIDE EXPORT PROTEIN 1-RELATED"/>
    <property type="match status" value="1"/>
</dbReference>
<keyword evidence="3 10" id="KW-0812">Transmembrane</keyword>
<evidence type="ECO:0000256" key="10">
    <source>
        <dbReference type="HAMAP-Rule" id="MF_00454"/>
    </source>
</evidence>
<feature type="transmembrane region" description="Helical" evidence="10">
    <location>
        <begin position="149"/>
        <end position="173"/>
    </location>
</feature>
<dbReference type="PANTHER" id="PTHR28259:SF1">
    <property type="entry name" value="FLUORIDE EXPORT PROTEIN 1-RELATED"/>
    <property type="match status" value="1"/>
</dbReference>
<evidence type="ECO:0000256" key="1">
    <source>
        <dbReference type="ARBA" id="ARBA00004651"/>
    </source>
</evidence>
<keyword evidence="13" id="KW-1185">Reference proteome</keyword>
<feature type="transmembrane region" description="Helical" evidence="10">
    <location>
        <begin position="54"/>
        <end position="74"/>
    </location>
</feature>
<evidence type="ECO:0000256" key="5">
    <source>
        <dbReference type="ARBA" id="ARBA00023136"/>
    </source>
</evidence>
<keyword evidence="10" id="KW-0479">Metal-binding</keyword>
<sequence>MTSTPPARDSSARRDDPRMHTVEMAALQLDEVEASRVLGSGPVQPGGLTARRTALLVGIGGAVGGGLRYLISVIAPTVTTPTLVEIPWATLWANVIGCLALGALTGVLEVRRAPAWTMPLLGTGLCGGFTTMSAVVLEGSAMLGADFPILALAYGMLTVSLSLGAVVLGLLIARRIARPVADPALHDGSRTPAALPGPGARVRSAESPVSPVEGEAR</sequence>
<keyword evidence="5 10" id="KW-0472">Membrane</keyword>
<comment type="function">
    <text evidence="9 10">Fluoride-specific ion channel. Important for reducing fluoride concentration in the cell, thus reducing its toxicity.</text>
</comment>
<evidence type="ECO:0000256" key="4">
    <source>
        <dbReference type="ARBA" id="ARBA00022989"/>
    </source>
</evidence>
<evidence type="ECO:0000313" key="12">
    <source>
        <dbReference type="EMBL" id="MFD1835207.1"/>
    </source>
</evidence>
<evidence type="ECO:0000256" key="6">
    <source>
        <dbReference type="ARBA" id="ARBA00023303"/>
    </source>
</evidence>
<organism evidence="12 13">
    <name type="scientific">Brachybacterium rhamnosum</name>
    <dbReference type="NCBI Taxonomy" id="173361"/>
    <lineage>
        <taxon>Bacteria</taxon>
        <taxon>Bacillati</taxon>
        <taxon>Actinomycetota</taxon>
        <taxon>Actinomycetes</taxon>
        <taxon>Micrococcales</taxon>
        <taxon>Dermabacteraceae</taxon>
        <taxon>Brachybacterium</taxon>
    </lineage>
</organism>
<dbReference type="RefSeq" id="WP_240811251.1">
    <property type="nucleotide sequence ID" value="NZ_BAAAIS010000002.1"/>
</dbReference>
<evidence type="ECO:0000256" key="9">
    <source>
        <dbReference type="ARBA" id="ARBA00049940"/>
    </source>
</evidence>
<comment type="catalytic activity">
    <reaction evidence="8">
        <text>fluoride(in) = fluoride(out)</text>
        <dbReference type="Rhea" id="RHEA:76159"/>
        <dbReference type="ChEBI" id="CHEBI:17051"/>
    </reaction>
    <physiologicalReaction direction="left-to-right" evidence="8">
        <dbReference type="Rhea" id="RHEA:76160"/>
    </physiologicalReaction>
</comment>
<feature type="binding site" evidence="10">
    <location>
        <position position="127"/>
    </location>
    <ligand>
        <name>Na(+)</name>
        <dbReference type="ChEBI" id="CHEBI:29101"/>
        <note>structural</note>
    </ligand>
</feature>
<protein>
    <recommendedName>
        <fullName evidence="10">Fluoride-specific ion channel FluC</fullName>
    </recommendedName>
</protein>
<feature type="transmembrane region" description="Helical" evidence="10">
    <location>
        <begin position="86"/>
        <end position="108"/>
    </location>
</feature>
<reference evidence="13" key="1">
    <citation type="journal article" date="2019" name="Int. J. Syst. Evol. Microbiol.">
        <title>The Global Catalogue of Microorganisms (GCM) 10K type strain sequencing project: providing services to taxonomists for standard genome sequencing and annotation.</title>
        <authorList>
            <consortium name="The Broad Institute Genomics Platform"/>
            <consortium name="The Broad Institute Genome Sequencing Center for Infectious Disease"/>
            <person name="Wu L."/>
            <person name="Ma J."/>
        </authorList>
    </citation>
    <scope>NUCLEOTIDE SEQUENCE [LARGE SCALE GENOMIC DNA]</scope>
    <source>
        <strain evidence="13">JCM 11650</strain>
    </source>
</reference>
<keyword evidence="6 10" id="KW-0407">Ion channel</keyword>
<feature type="transmembrane region" description="Helical" evidence="10">
    <location>
        <begin position="120"/>
        <end position="137"/>
    </location>
</feature>
<comment type="caution">
    <text evidence="12">The sequence shown here is derived from an EMBL/GenBank/DDBJ whole genome shotgun (WGS) entry which is preliminary data.</text>
</comment>
<evidence type="ECO:0000256" key="7">
    <source>
        <dbReference type="ARBA" id="ARBA00035120"/>
    </source>
</evidence>
<feature type="region of interest" description="Disordered" evidence="11">
    <location>
        <begin position="187"/>
        <end position="217"/>
    </location>
</feature>
<keyword evidence="10" id="KW-0813">Transport</keyword>
<keyword evidence="10" id="KW-0406">Ion transport</keyword>
<dbReference type="EMBL" id="JBHUFL010000002">
    <property type="protein sequence ID" value="MFD1835207.1"/>
    <property type="molecule type" value="Genomic_DNA"/>
</dbReference>
<keyword evidence="10" id="KW-0915">Sodium</keyword>
<dbReference type="Pfam" id="PF02537">
    <property type="entry name" value="CRCB"/>
    <property type="match status" value="1"/>
</dbReference>
<comment type="activity regulation">
    <text evidence="10">Na(+) is not transported, but it plays an essential structural role and its presence is essential for fluoride channel function.</text>
</comment>
<dbReference type="Proteomes" id="UP001597280">
    <property type="component" value="Unassembled WGS sequence"/>
</dbReference>
<keyword evidence="2 10" id="KW-1003">Cell membrane</keyword>
<dbReference type="HAMAP" id="MF_00454">
    <property type="entry name" value="FluC"/>
    <property type="match status" value="1"/>
</dbReference>
<gene>
    <name evidence="10" type="primary">fluC</name>
    <name evidence="10" type="synonym">crcB</name>
    <name evidence="12" type="ORF">ACFSDA_08955</name>
</gene>
<comment type="subcellular location">
    <subcellularLocation>
        <location evidence="1 10">Cell membrane</location>
        <topology evidence="1 10">Multi-pass membrane protein</topology>
    </subcellularLocation>
</comment>
<dbReference type="InterPro" id="IPR003691">
    <property type="entry name" value="FluC"/>
</dbReference>
<evidence type="ECO:0000256" key="8">
    <source>
        <dbReference type="ARBA" id="ARBA00035585"/>
    </source>
</evidence>
<evidence type="ECO:0000256" key="3">
    <source>
        <dbReference type="ARBA" id="ARBA00022692"/>
    </source>
</evidence>
<proteinExistence type="inferred from homology"/>
<name>A0ABW4PYH5_9MICO</name>
<evidence type="ECO:0000313" key="13">
    <source>
        <dbReference type="Proteomes" id="UP001597280"/>
    </source>
</evidence>
<keyword evidence="4 10" id="KW-1133">Transmembrane helix</keyword>
<evidence type="ECO:0000256" key="11">
    <source>
        <dbReference type="SAM" id="MobiDB-lite"/>
    </source>
</evidence>
<evidence type="ECO:0000256" key="2">
    <source>
        <dbReference type="ARBA" id="ARBA00022475"/>
    </source>
</evidence>